<dbReference type="GO" id="GO:0005524">
    <property type="term" value="F:ATP binding"/>
    <property type="evidence" value="ECO:0007669"/>
    <property type="project" value="UniProtKB-KW"/>
</dbReference>
<dbReference type="EMBL" id="CP012154">
    <property type="protein sequence ID" value="AKS40880.1"/>
    <property type="molecule type" value="Genomic_DNA"/>
</dbReference>
<evidence type="ECO:0000313" key="6">
    <source>
        <dbReference type="Proteomes" id="UP000066624"/>
    </source>
</evidence>
<dbReference type="PANTHER" id="PTHR46743">
    <property type="entry name" value="TEICHOIC ACIDS EXPORT ATP-BINDING PROTEIN TAGH"/>
    <property type="match status" value="1"/>
</dbReference>
<evidence type="ECO:0000256" key="3">
    <source>
        <dbReference type="ARBA" id="ARBA00022741"/>
    </source>
</evidence>
<dbReference type="InterPro" id="IPR003439">
    <property type="entry name" value="ABC_transporter-like_ATP-bd"/>
</dbReference>
<comment type="similarity">
    <text evidence="1">Belongs to the ABC transporter superfamily.</text>
</comment>
<dbReference type="InterPro" id="IPR015860">
    <property type="entry name" value="ABC_transpr_TagH-like"/>
</dbReference>
<proteinExistence type="inferred from homology"/>
<dbReference type="InterPro" id="IPR027417">
    <property type="entry name" value="P-loop_NTPase"/>
</dbReference>
<dbReference type="Pfam" id="PF00005">
    <property type="entry name" value="ABC_tran"/>
    <property type="match status" value="1"/>
</dbReference>
<dbReference type="Gene3D" id="3.40.50.300">
    <property type="entry name" value="P-loop containing nucleotide triphosphate hydrolases"/>
    <property type="match status" value="1"/>
</dbReference>
<dbReference type="CDD" id="cd03220">
    <property type="entry name" value="ABC_KpsT_Wzt"/>
    <property type="match status" value="1"/>
</dbReference>
<name>A0A0K0XT94_9GAMM</name>
<dbReference type="PROSITE" id="PS50893">
    <property type="entry name" value="ABC_TRANSPORTER_2"/>
    <property type="match status" value="1"/>
</dbReference>
<dbReference type="GO" id="GO:0016887">
    <property type="term" value="F:ATP hydrolysis activity"/>
    <property type="evidence" value="ECO:0007669"/>
    <property type="project" value="InterPro"/>
</dbReference>
<keyword evidence="3" id="KW-0547">Nucleotide-binding</keyword>
<accession>A0A0K0XT94</accession>
<evidence type="ECO:0000256" key="4">
    <source>
        <dbReference type="ARBA" id="ARBA00022840"/>
    </source>
</evidence>
<dbReference type="GO" id="GO:0140359">
    <property type="term" value="F:ABC-type transporter activity"/>
    <property type="evidence" value="ECO:0007669"/>
    <property type="project" value="InterPro"/>
</dbReference>
<dbReference type="KEGG" id="wma:WM2015_498"/>
<protein>
    <submittedName>
        <fullName evidence="5">Sugar ABC transporter ATP-binding protein</fullName>
    </submittedName>
</protein>
<dbReference type="OrthoDB" id="9778870at2"/>
<dbReference type="InterPro" id="IPR029439">
    <property type="entry name" value="Wzt_C"/>
</dbReference>
<evidence type="ECO:0000256" key="2">
    <source>
        <dbReference type="ARBA" id="ARBA00022448"/>
    </source>
</evidence>
<dbReference type="SMART" id="SM00382">
    <property type="entry name" value="AAA"/>
    <property type="match status" value="1"/>
</dbReference>
<dbReference type="STRING" id="1579979.WM2015_498"/>
<evidence type="ECO:0000313" key="5">
    <source>
        <dbReference type="EMBL" id="AKS40880.1"/>
    </source>
</evidence>
<evidence type="ECO:0000256" key="1">
    <source>
        <dbReference type="ARBA" id="ARBA00005417"/>
    </source>
</evidence>
<keyword evidence="6" id="KW-1185">Reference proteome</keyword>
<dbReference type="InterPro" id="IPR003593">
    <property type="entry name" value="AAA+_ATPase"/>
</dbReference>
<dbReference type="PATRIC" id="fig|1579979.3.peg.503"/>
<dbReference type="InterPro" id="IPR050683">
    <property type="entry name" value="Bact_Polysacc_Export_ATP-bd"/>
</dbReference>
<dbReference type="SUPFAM" id="SSF52540">
    <property type="entry name" value="P-loop containing nucleoside triphosphate hydrolases"/>
    <property type="match status" value="1"/>
</dbReference>
<dbReference type="RefSeq" id="WP_049724556.1">
    <property type="nucleotide sequence ID" value="NZ_CP012154.1"/>
</dbReference>
<dbReference type="CDD" id="cd10147">
    <property type="entry name" value="Wzt_C-like"/>
    <property type="match status" value="1"/>
</dbReference>
<organism evidence="5 6">
    <name type="scientific">Wenzhouxiangella marina</name>
    <dbReference type="NCBI Taxonomy" id="1579979"/>
    <lineage>
        <taxon>Bacteria</taxon>
        <taxon>Pseudomonadati</taxon>
        <taxon>Pseudomonadota</taxon>
        <taxon>Gammaproteobacteria</taxon>
        <taxon>Chromatiales</taxon>
        <taxon>Wenzhouxiangellaceae</taxon>
        <taxon>Wenzhouxiangella</taxon>
    </lineage>
</organism>
<reference evidence="6" key="1">
    <citation type="submission" date="2015-07" db="EMBL/GenBank/DDBJ databases">
        <authorList>
            <person name="Kim K.M."/>
        </authorList>
    </citation>
    <scope>NUCLEOTIDE SEQUENCE [LARGE SCALE GENOMIC DNA]</scope>
    <source>
        <strain evidence="6">KCTC 42284</strain>
    </source>
</reference>
<dbReference type="AlphaFoldDB" id="A0A0K0XT94"/>
<dbReference type="Proteomes" id="UP000066624">
    <property type="component" value="Chromosome"/>
</dbReference>
<keyword evidence="4 5" id="KW-0067">ATP-binding</keyword>
<dbReference type="PANTHER" id="PTHR46743:SF2">
    <property type="entry name" value="TEICHOIC ACIDS EXPORT ATP-BINDING PROTEIN TAGH"/>
    <property type="match status" value="1"/>
</dbReference>
<sequence>MTRCLLELDRVGKVFPRTNSSSERLSAFWSLLRGREKGNGTLVLDEISFQVRPGESMGIIGSNGAGKSTLLKLITGVLAPSRGRISQSGTSAALLELGAGFDPEYTGLENLRLNAALFGLSPSQVNERLDDILGFADIGDSINEPVKHYSSGMVVRLGFAIVASIRPDLLITDEVLAVGDESFQKKCIRWIEDYLETGGTLLMVSHNMYQVQKLCRHALWLQDGRARALGDVFDVTQAYLAWHERRDAEDVQRAAGHAGADHYGVTELVIEGAEDAEPRLEMGQSLAIRLHLRSPDGRAPVALIGLVRADGTPVYGVASDHDGAEVLADERGGFVARLRFPNLSLLPGGYVVRGHAMDPEGLRVHDTAELPFTVMGRSRELGLVRLEHEWLP</sequence>
<gene>
    <name evidence="5" type="ORF">WM2015_498</name>
</gene>
<keyword evidence="2" id="KW-0813">Transport</keyword>
<dbReference type="GO" id="GO:0016020">
    <property type="term" value="C:membrane"/>
    <property type="evidence" value="ECO:0007669"/>
    <property type="project" value="InterPro"/>
</dbReference>